<feature type="compositionally biased region" description="Basic and acidic residues" evidence="1">
    <location>
        <begin position="777"/>
        <end position="794"/>
    </location>
</feature>
<accession>E9B340</accession>
<dbReference type="AlphaFoldDB" id="E9B340"/>
<feature type="compositionally biased region" description="Low complexity" evidence="1">
    <location>
        <begin position="194"/>
        <end position="213"/>
    </location>
</feature>
<feature type="region of interest" description="Disordered" evidence="1">
    <location>
        <begin position="316"/>
        <end position="452"/>
    </location>
</feature>
<evidence type="ECO:0000313" key="2">
    <source>
        <dbReference type="EMBL" id="CBZ29656.1"/>
    </source>
</evidence>
<feature type="compositionally biased region" description="Low complexity" evidence="1">
    <location>
        <begin position="387"/>
        <end position="407"/>
    </location>
</feature>
<evidence type="ECO:0000313" key="3">
    <source>
        <dbReference type="Proteomes" id="UP000007259"/>
    </source>
</evidence>
<organism evidence="2 3">
    <name type="scientific">Leishmania mexicana (strain MHOM/GT/2001/U1103)</name>
    <dbReference type="NCBI Taxonomy" id="929439"/>
    <lineage>
        <taxon>Eukaryota</taxon>
        <taxon>Discoba</taxon>
        <taxon>Euglenozoa</taxon>
        <taxon>Kinetoplastea</taxon>
        <taxon>Metakinetoplastina</taxon>
        <taxon>Trypanosomatida</taxon>
        <taxon>Trypanosomatidae</taxon>
        <taxon>Leishmaniinae</taxon>
        <taxon>Leishmania</taxon>
    </lineage>
</organism>
<feature type="compositionally biased region" description="Low complexity" evidence="1">
    <location>
        <begin position="628"/>
        <end position="638"/>
    </location>
</feature>
<dbReference type="OMA" id="KHCARVA"/>
<dbReference type="GeneID" id="13453701"/>
<feature type="compositionally biased region" description="Polar residues" evidence="1">
    <location>
        <begin position="1"/>
        <end position="20"/>
    </location>
</feature>
<feature type="compositionally biased region" description="Low complexity" evidence="1">
    <location>
        <begin position="508"/>
        <end position="518"/>
    </location>
</feature>
<feature type="compositionally biased region" description="Polar residues" evidence="1">
    <location>
        <begin position="316"/>
        <end position="331"/>
    </location>
</feature>
<feature type="region of interest" description="Disordered" evidence="1">
    <location>
        <begin position="674"/>
        <end position="693"/>
    </location>
</feature>
<feature type="compositionally biased region" description="Basic residues" evidence="1">
    <location>
        <begin position="497"/>
        <end position="507"/>
    </location>
</feature>
<evidence type="ECO:0000256" key="1">
    <source>
        <dbReference type="SAM" id="MobiDB-lite"/>
    </source>
</evidence>
<reference evidence="2 3" key="1">
    <citation type="journal article" date="2011" name="Genome Res.">
        <title>Chromosome and gene copy number variation allow major structural change between species and strains of Leishmania.</title>
        <authorList>
            <person name="Rogers M.B."/>
            <person name="Hilley J.D."/>
            <person name="Dickens N.J."/>
            <person name="Wilkes J."/>
            <person name="Bates P.A."/>
            <person name="Depledge D.P."/>
            <person name="Harris D."/>
            <person name="Her Y."/>
            <person name="Herzyk P."/>
            <person name="Imamura H."/>
            <person name="Otto T.D."/>
            <person name="Sanders M."/>
            <person name="Seeger K."/>
            <person name="Dujardin J.C."/>
            <person name="Berriman M."/>
            <person name="Smith D.F."/>
            <person name="Hertz-Fowler C."/>
            <person name="Mottram J.C."/>
        </authorList>
    </citation>
    <scope>NUCLEOTIDE SEQUENCE [LARGE SCALE GENOMIC DNA]</scope>
    <source>
        <strain evidence="2 3">MHOM/GT/2001/U1103</strain>
    </source>
</reference>
<dbReference type="KEGG" id="lmi:LMXM_31_2610"/>
<keyword evidence="3" id="KW-1185">Reference proteome</keyword>
<feature type="compositionally biased region" description="Low complexity" evidence="1">
    <location>
        <begin position="344"/>
        <end position="361"/>
    </location>
</feature>
<feature type="region of interest" description="Disordered" evidence="1">
    <location>
        <begin position="577"/>
        <end position="661"/>
    </location>
</feature>
<dbReference type="RefSeq" id="XP_003878108.1">
    <property type="nucleotide sequence ID" value="XM_003878059.1"/>
</dbReference>
<dbReference type="EMBL" id="FR799584">
    <property type="protein sequence ID" value="CBZ29656.1"/>
    <property type="molecule type" value="Genomic_DNA"/>
</dbReference>
<proteinExistence type="predicted"/>
<dbReference type="OrthoDB" id="273550at2759"/>
<dbReference type="PhylomeDB" id="E9B340"/>
<feature type="region of interest" description="Disordered" evidence="1">
    <location>
        <begin position="50"/>
        <end position="89"/>
    </location>
</feature>
<feature type="compositionally biased region" description="Basic and acidic residues" evidence="1">
    <location>
        <begin position="418"/>
        <end position="431"/>
    </location>
</feature>
<feature type="compositionally biased region" description="Basic and acidic residues" evidence="1">
    <location>
        <begin position="487"/>
        <end position="496"/>
    </location>
</feature>
<dbReference type="VEuPathDB" id="TriTrypDB:LmxM.31.2610"/>
<sequence>MSHYTVSSSESGSFCTNTAPHSHVHAGTEHSESVVVSCSKRTHMHPSAVAAADGSLDEEAADSAYSENTPKKPLQSAKTATATTAQESPSMTIRRVPVDYSKRMEDQKARSSALERYKMLFRGNGRVENKQPSPNSVDDKEVSKFSKRRGDELSEAFASPSGSSAIDETVVSDESETEEKPALPVSKSHRSAGERVSSSSSQRMPQRTRSSSSPVPVNRAIARPAEPPTGNVEGGLAGDSPPPAVLQLNSPKTHGPPSQPPAAGDDGNGGVSYVAPELTQPYCKSSQRRCDTLRPGFEPVTAHHCTSLHRTLSGSFAQADVSPSTSSSKLQPRSHPHRDSSVKTRLASTSTAAAPLSPRSTSCRKRDAVKATPAMAATPSVSPQQDTSETAAEEAGATAAAGLASTSPTSHGVATQLFHDDEKGDLSRQADAEEDGVEGLGAPDAKGTSKQEQEVVLLASSNKAFWLRPSSAMYEMTASIAAKRKYHHEDEEEMRRSPNRHHQHRSRSGAATASTASSCGTPRGRPSTSAEAKPRFTTHMTAADRERCGEVPAAVASAPVQTYGSIYSARQATAHKSALSRPIQRMPTNASTVNRACDSPHRASQHQPQRRAAPRACSLRSPLERRSSTLSQLSSGPSVTASSEERHRALNSGRVSIRQQDSFSKHCARVAVRNSRSEESTGAAAELGQRSRTKTVAASVCGTTAKGEAVVAAKPAIHKKLQFETEAESEPRTNAPKATDRVRASPVEPRPVPQSPETTMRGPHRSGEGSPSKSRRREHDLTASPVRPDDHADAESRLDVQGTAMKCEKEEARVQQVRSALGSLQKARQACVEDPQDSHAKATSTSTNEVVAAMLQGILQQTRQTLPCYLCADQQNASAYHVHVDLCRPKTEALLCEYYTAIDDAKDIPAALQERIQDLAAQEVPSSTSSDTERDAFAKKCYQCVKAMLVTCRKCGVHVRVHDVKEHEMLCGRACYRNSRAAERVRATLERIEHGSQE</sequence>
<feature type="region of interest" description="Disordered" evidence="1">
    <location>
        <begin position="123"/>
        <end position="275"/>
    </location>
</feature>
<feature type="compositionally biased region" description="Basic and acidic residues" evidence="1">
    <location>
        <begin position="137"/>
        <end position="152"/>
    </location>
</feature>
<feature type="region of interest" description="Disordered" evidence="1">
    <location>
        <begin position="1"/>
        <end position="28"/>
    </location>
</feature>
<feature type="region of interest" description="Disordered" evidence="1">
    <location>
        <begin position="484"/>
        <end position="545"/>
    </location>
</feature>
<feature type="region of interest" description="Disordered" evidence="1">
    <location>
        <begin position="722"/>
        <end position="794"/>
    </location>
</feature>
<dbReference type="Proteomes" id="UP000007259">
    <property type="component" value="Chromosome 31"/>
</dbReference>
<protein>
    <submittedName>
        <fullName evidence="2">Uncharacterized protein</fullName>
    </submittedName>
</protein>
<gene>
    <name evidence="2" type="ORF">LMXM_31_2610</name>
</gene>
<name>E9B340_LEIMU</name>